<evidence type="ECO:0000256" key="4">
    <source>
        <dbReference type="ARBA" id="ARBA00011802"/>
    </source>
</evidence>
<evidence type="ECO:0000256" key="15">
    <source>
        <dbReference type="ARBA" id="ARBA00023284"/>
    </source>
</evidence>
<feature type="disulfide bond" description="Redox-active" evidence="18">
    <location>
        <begin position="440"/>
        <end position="443"/>
    </location>
</feature>
<evidence type="ECO:0000256" key="8">
    <source>
        <dbReference type="ARBA" id="ARBA00022824"/>
    </source>
</evidence>
<evidence type="ECO:0000256" key="7">
    <source>
        <dbReference type="ARBA" id="ARBA00022729"/>
    </source>
</evidence>
<proteinExistence type="inferred from homology"/>
<sequence length="524" mass="55936">MGKFGATVAVVALAVAVAVYMPPEQRTQIEQQVQPLVAWCKDQVEVARTKLTELSSGSPKPASSTSSSSGSSGQISDKRSTTISATPASEEEVAACKLSGKVAGCGCDFASVERLVQHHLHPVLSEVVKLPFFRYFKVNLYCDCQFWDDAGQCFQKDCCVAECKPDEIPPAWRAEDEAAVAAAKGGGAECGASVATCEGDAGVDRSVEARVESALAQIPSWPGLNNPWVPSDANDDVEYIYVDLQRNPEKYTGYKGEDARRIWAAIYAQSALAEVAASQQAGAAGGAAGTVEREKEVLYRLISGMHSSITTSIVTNYYDEAKGTWGPNLPFFKARFASPASRPFVENLYFSLLFVLRAVTKANAALVGLDFNTGAPEADARTKALVESLVAHPALSEACADPFDEGLLWRHGSPERHAVLREQLQVAFHNITRLMDCVGCEKCKMHGKLNILGIAAAMKVLFSQPDEGLARAPRLHLHRNEAIALVNLLAKLADSVDAVRALNVQLAQQEAAAAAAAAARAAAA</sequence>
<comment type="subcellular location">
    <subcellularLocation>
        <location evidence="2">Endoplasmic reticulum membrane</location>
        <topology evidence="2">Peripheral membrane protein</topology>
        <orientation evidence="2">Lumenal side</orientation>
    </subcellularLocation>
</comment>
<feature type="binding site" evidence="17">
    <location>
        <position position="252"/>
    </location>
    <ligand>
        <name>FAD</name>
        <dbReference type="ChEBI" id="CHEBI:57692"/>
    </ligand>
</feature>
<evidence type="ECO:0000256" key="18">
    <source>
        <dbReference type="PIRSR" id="PIRSR017205-3"/>
    </source>
</evidence>
<feature type="active site" description="Nucleophile" evidence="16">
    <location>
        <position position="440"/>
    </location>
</feature>
<keyword evidence="7 20" id="KW-0732">Signal</keyword>
<feature type="signal peptide" evidence="20">
    <location>
        <begin position="1"/>
        <end position="18"/>
    </location>
</feature>
<evidence type="ECO:0000256" key="6">
    <source>
        <dbReference type="ARBA" id="ARBA00022630"/>
    </source>
</evidence>
<keyword evidence="13 18" id="KW-1015">Disulfide bond</keyword>
<comment type="subunit">
    <text evidence="4">May function both as a monomer and a homodimer.</text>
</comment>
<comment type="similarity">
    <text evidence="3">Belongs to the EROs family.</text>
</comment>
<evidence type="ECO:0000256" key="12">
    <source>
        <dbReference type="ARBA" id="ARBA00023136"/>
    </source>
</evidence>
<evidence type="ECO:0000256" key="3">
    <source>
        <dbReference type="ARBA" id="ARBA00008277"/>
    </source>
</evidence>
<feature type="active site" evidence="16">
    <location>
        <position position="443"/>
    </location>
</feature>
<evidence type="ECO:0000256" key="17">
    <source>
        <dbReference type="PIRSR" id="PIRSR017205-2"/>
    </source>
</evidence>
<keyword evidence="9 17" id="KW-0274">FAD</keyword>
<evidence type="ECO:0000256" key="9">
    <source>
        <dbReference type="ARBA" id="ARBA00022827"/>
    </source>
</evidence>
<name>A0A7S0WVH4_9CHLO</name>
<keyword evidence="14" id="KW-0325">Glycoprotein</keyword>
<keyword evidence="12" id="KW-0472">Membrane</keyword>
<evidence type="ECO:0000256" key="10">
    <source>
        <dbReference type="ARBA" id="ARBA00022982"/>
    </source>
</evidence>
<keyword evidence="15" id="KW-0676">Redox-active center</keyword>
<dbReference type="InterPro" id="IPR037192">
    <property type="entry name" value="ERO1-like_sf"/>
</dbReference>
<protein>
    <recommendedName>
        <fullName evidence="22">Endoplasmic reticulum oxidoreductin 1</fullName>
    </recommendedName>
</protein>
<evidence type="ECO:0000256" key="5">
    <source>
        <dbReference type="ARBA" id="ARBA00022448"/>
    </source>
</evidence>
<accession>A0A7S0WVH4</accession>
<evidence type="ECO:0000256" key="19">
    <source>
        <dbReference type="SAM" id="MobiDB-lite"/>
    </source>
</evidence>
<dbReference type="PANTHER" id="PTHR12613:SF0">
    <property type="entry name" value="ERO1-LIKE PROTEIN"/>
    <property type="match status" value="1"/>
</dbReference>
<keyword evidence="6" id="KW-0285">Flavoprotein</keyword>
<evidence type="ECO:0000256" key="13">
    <source>
        <dbReference type="ARBA" id="ARBA00023157"/>
    </source>
</evidence>
<dbReference type="Pfam" id="PF04137">
    <property type="entry name" value="ERO1"/>
    <property type="match status" value="1"/>
</dbReference>
<comment type="cofactor">
    <cofactor evidence="1 17">
        <name>FAD</name>
        <dbReference type="ChEBI" id="CHEBI:57692"/>
    </cofactor>
</comment>
<feature type="binding site" evidence="17">
    <location>
        <position position="335"/>
    </location>
    <ligand>
        <name>FAD</name>
        <dbReference type="ChEBI" id="CHEBI:57692"/>
    </ligand>
</feature>
<dbReference type="InterPro" id="IPR007266">
    <property type="entry name" value="Ero1"/>
</dbReference>
<dbReference type="EMBL" id="HBFB01021836">
    <property type="protein sequence ID" value="CAD8685284.1"/>
    <property type="molecule type" value="Transcribed_RNA"/>
</dbReference>
<feature type="disulfide bond" description="Redox-active" evidence="18">
    <location>
        <begin position="153"/>
        <end position="158"/>
    </location>
</feature>
<evidence type="ECO:0000256" key="11">
    <source>
        <dbReference type="ARBA" id="ARBA00023002"/>
    </source>
</evidence>
<feature type="chain" id="PRO_5031459619" description="Endoplasmic reticulum oxidoreductin 1" evidence="20">
    <location>
        <begin position="19"/>
        <end position="524"/>
    </location>
</feature>
<feature type="binding site" evidence="17">
    <location>
        <position position="306"/>
    </location>
    <ligand>
        <name>FAD</name>
        <dbReference type="ChEBI" id="CHEBI:57692"/>
    </ligand>
</feature>
<dbReference type="SUPFAM" id="SSF110019">
    <property type="entry name" value="ERO1-like"/>
    <property type="match status" value="1"/>
</dbReference>
<evidence type="ECO:0000256" key="16">
    <source>
        <dbReference type="PIRSR" id="PIRSR017205-1"/>
    </source>
</evidence>
<evidence type="ECO:0000313" key="21">
    <source>
        <dbReference type="EMBL" id="CAD8685284.1"/>
    </source>
</evidence>
<keyword evidence="10" id="KW-0249">Electron transport</keyword>
<evidence type="ECO:0008006" key="22">
    <source>
        <dbReference type="Google" id="ProtNLM"/>
    </source>
</evidence>
<evidence type="ECO:0000256" key="1">
    <source>
        <dbReference type="ARBA" id="ARBA00001974"/>
    </source>
</evidence>
<dbReference type="AlphaFoldDB" id="A0A7S0WVH4"/>
<evidence type="ECO:0000256" key="20">
    <source>
        <dbReference type="SAM" id="SignalP"/>
    </source>
</evidence>
<dbReference type="GO" id="GO:0015035">
    <property type="term" value="F:protein-disulfide reductase activity"/>
    <property type="evidence" value="ECO:0007669"/>
    <property type="project" value="InterPro"/>
</dbReference>
<dbReference type="PIRSF" id="PIRSF017205">
    <property type="entry name" value="ERO1"/>
    <property type="match status" value="1"/>
</dbReference>
<feature type="region of interest" description="Disordered" evidence="19">
    <location>
        <begin position="51"/>
        <end position="86"/>
    </location>
</feature>
<keyword evidence="8" id="KW-0256">Endoplasmic reticulum</keyword>
<feature type="binding site" evidence="17">
    <location>
        <position position="303"/>
    </location>
    <ligand>
        <name>FAD</name>
        <dbReference type="ChEBI" id="CHEBI:57692"/>
    </ligand>
</feature>
<keyword evidence="11" id="KW-0560">Oxidoreductase</keyword>
<dbReference type="GO" id="GO:0034975">
    <property type="term" value="P:protein folding in endoplasmic reticulum"/>
    <property type="evidence" value="ECO:0007669"/>
    <property type="project" value="InterPro"/>
</dbReference>
<feature type="compositionally biased region" description="Low complexity" evidence="19">
    <location>
        <begin position="55"/>
        <end position="75"/>
    </location>
</feature>
<dbReference type="GO" id="GO:0016972">
    <property type="term" value="F:thiol oxidase activity"/>
    <property type="evidence" value="ECO:0007669"/>
    <property type="project" value="InterPro"/>
</dbReference>
<organism evidence="21">
    <name type="scientific">Chlamydomonas leiostraca</name>
    <dbReference type="NCBI Taxonomy" id="1034604"/>
    <lineage>
        <taxon>Eukaryota</taxon>
        <taxon>Viridiplantae</taxon>
        <taxon>Chlorophyta</taxon>
        <taxon>core chlorophytes</taxon>
        <taxon>Chlorophyceae</taxon>
        <taxon>CS clade</taxon>
        <taxon>Chlamydomonadales</taxon>
        <taxon>Chlamydomonadaceae</taxon>
        <taxon>Chlamydomonas</taxon>
    </lineage>
</organism>
<dbReference type="PANTHER" id="PTHR12613">
    <property type="entry name" value="ERO1-RELATED"/>
    <property type="match status" value="1"/>
</dbReference>
<keyword evidence="5" id="KW-0813">Transport</keyword>
<reference evidence="21" key="1">
    <citation type="submission" date="2021-01" db="EMBL/GenBank/DDBJ databases">
        <authorList>
            <person name="Corre E."/>
            <person name="Pelletier E."/>
            <person name="Niang G."/>
            <person name="Scheremetjew M."/>
            <person name="Finn R."/>
            <person name="Kale V."/>
            <person name="Holt S."/>
            <person name="Cochrane G."/>
            <person name="Meng A."/>
            <person name="Brown T."/>
            <person name="Cohen L."/>
        </authorList>
    </citation>
    <scope>NUCLEOTIDE SEQUENCE</scope>
    <source>
        <strain evidence="21">SAG 11-49</strain>
    </source>
</reference>
<evidence type="ECO:0000256" key="2">
    <source>
        <dbReference type="ARBA" id="ARBA00004367"/>
    </source>
</evidence>
<dbReference type="GO" id="GO:0005789">
    <property type="term" value="C:endoplasmic reticulum membrane"/>
    <property type="evidence" value="ECO:0007669"/>
    <property type="project" value="UniProtKB-SubCell"/>
</dbReference>
<gene>
    <name evidence="21" type="ORF">CLEI1391_LOCUS12246</name>
</gene>
<dbReference type="GO" id="GO:0071949">
    <property type="term" value="F:FAD binding"/>
    <property type="evidence" value="ECO:0007669"/>
    <property type="project" value="InterPro"/>
</dbReference>
<feature type="binding site" evidence="17">
    <location>
        <position position="263"/>
    </location>
    <ligand>
        <name>FAD</name>
        <dbReference type="ChEBI" id="CHEBI:57692"/>
    </ligand>
</feature>
<evidence type="ECO:0000256" key="14">
    <source>
        <dbReference type="ARBA" id="ARBA00023180"/>
    </source>
</evidence>